<dbReference type="EMBL" id="CM008049">
    <property type="protein sequence ID" value="PVH48440.1"/>
    <property type="molecule type" value="Genomic_DNA"/>
</dbReference>
<name>A0A2T8JEU5_9POAL</name>
<organism evidence="2">
    <name type="scientific">Panicum hallii</name>
    <dbReference type="NCBI Taxonomy" id="206008"/>
    <lineage>
        <taxon>Eukaryota</taxon>
        <taxon>Viridiplantae</taxon>
        <taxon>Streptophyta</taxon>
        <taxon>Embryophyta</taxon>
        <taxon>Tracheophyta</taxon>
        <taxon>Spermatophyta</taxon>
        <taxon>Magnoliopsida</taxon>
        <taxon>Liliopsida</taxon>
        <taxon>Poales</taxon>
        <taxon>Poaceae</taxon>
        <taxon>PACMAD clade</taxon>
        <taxon>Panicoideae</taxon>
        <taxon>Panicodae</taxon>
        <taxon>Paniceae</taxon>
        <taxon>Panicinae</taxon>
        <taxon>Panicum</taxon>
        <taxon>Panicum sect. Panicum</taxon>
    </lineage>
</organism>
<feature type="region of interest" description="Disordered" evidence="1">
    <location>
        <begin position="31"/>
        <end position="147"/>
    </location>
</feature>
<proteinExistence type="predicted"/>
<gene>
    <name evidence="2" type="ORF">PAHAL_4G329200</name>
</gene>
<dbReference type="Proteomes" id="UP000243499">
    <property type="component" value="Chromosome 4"/>
</dbReference>
<sequence length="147" mass="16132">MGCVEAVYGLESQTIERCPCRYAVATLVPGPLLPRRGRPAAAFPAKPGARARGSRRDARPPPLRPRARYKTTPRRHPDRQTAPALPFPHLVDARSPGRAQHPWEELARSSRDLSPAPAVTSRSSRRTSPPIPRGSPLAAEPRPVNNY</sequence>
<dbReference type="AlphaFoldDB" id="A0A2T8JEU5"/>
<dbReference type="Gramene" id="PVH48440">
    <property type="protein sequence ID" value="PVH48440"/>
    <property type="gene ID" value="PAHAL_4G329200"/>
</dbReference>
<feature type="compositionally biased region" description="Basic and acidic residues" evidence="1">
    <location>
        <begin position="101"/>
        <end position="111"/>
    </location>
</feature>
<accession>A0A2T8JEU5</accession>
<protein>
    <submittedName>
        <fullName evidence="2">Uncharacterized protein</fullName>
    </submittedName>
</protein>
<feature type="compositionally biased region" description="Basic residues" evidence="1">
    <location>
        <begin position="65"/>
        <end position="77"/>
    </location>
</feature>
<evidence type="ECO:0000313" key="2">
    <source>
        <dbReference type="EMBL" id="PVH48440.1"/>
    </source>
</evidence>
<feature type="compositionally biased region" description="Low complexity" evidence="1">
    <location>
        <begin position="114"/>
        <end position="128"/>
    </location>
</feature>
<feature type="compositionally biased region" description="Low complexity" evidence="1">
    <location>
        <begin position="31"/>
        <end position="51"/>
    </location>
</feature>
<evidence type="ECO:0000256" key="1">
    <source>
        <dbReference type="SAM" id="MobiDB-lite"/>
    </source>
</evidence>
<reference evidence="2" key="1">
    <citation type="submission" date="2018-04" db="EMBL/GenBank/DDBJ databases">
        <title>WGS assembly of Panicum hallii.</title>
        <authorList>
            <person name="Lovell J."/>
            <person name="Jenkins J."/>
            <person name="Lowry D."/>
            <person name="Mamidi S."/>
            <person name="Sreedasyam A."/>
            <person name="Weng X."/>
            <person name="Barry K."/>
            <person name="Bonette J."/>
            <person name="Campitelli B."/>
            <person name="Daum C."/>
            <person name="Gordon S."/>
            <person name="Gould B."/>
            <person name="Lipzen A."/>
            <person name="Macqueen A."/>
            <person name="Palacio-Mejia J."/>
            <person name="Plott C."/>
            <person name="Shakirov E."/>
            <person name="Shu S."/>
            <person name="Yoshinaga Y."/>
            <person name="Zane M."/>
            <person name="Rokhsar D."/>
            <person name="Grimwood J."/>
            <person name="Schmutz J."/>
            <person name="Juenger T."/>
        </authorList>
    </citation>
    <scope>NUCLEOTIDE SEQUENCE [LARGE SCALE GENOMIC DNA]</scope>
    <source>
        <strain evidence="2">FIL2</strain>
    </source>
</reference>